<evidence type="ECO:0000256" key="4">
    <source>
        <dbReference type="ARBA" id="ARBA00022884"/>
    </source>
</evidence>
<dbReference type="InterPro" id="IPR000266">
    <property type="entry name" value="Ribosomal_uS17"/>
</dbReference>
<sequence length="115" mass="12590">MNATMLRGSAFASSSRVAAVRPAISSRASTVVVRAVQDLQGKVVSKGMQQSVVVAVERLSAHDKYFKRVRITKRYIAHDDGSLGVGVGDYVRLEGCRPLSKNKRFKLAEVVRRAD</sequence>
<reference evidence="8 9" key="1">
    <citation type="submission" date="2016-10" db="EMBL/GenBank/DDBJ databases">
        <authorList>
            <person name="Cai Z."/>
        </authorList>
    </citation>
    <scope>NUCLEOTIDE SEQUENCE [LARGE SCALE GENOMIC DNA]</scope>
</reference>
<evidence type="ECO:0000256" key="1">
    <source>
        <dbReference type="ARBA" id="ARBA00002932"/>
    </source>
</evidence>
<keyword evidence="9" id="KW-1185">Reference proteome</keyword>
<keyword evidence="5" id="KW-0689">Ribosomal protein</keyword>
<keyword evidence="4" id="KW-0694">RNA-binding</keyword>
<dbReference type="GO" id="GO:1990904">
    <property type="term" value="C:ribonucleoprotein complex"/>
    <property type="evidence" value="ECO:0007669"/>
    <property type="project" value="UniProtKB-KW"/>
</dbReference>
<dbReference type="GO" id="GO:0019843">
    <property type="term" value="F:rRNA binding"/>
    <property type="evidence" value="ECO:0007669"/>
    <property type="project" value="UniProtKB-KW"/>
</dbReference>
<evidence type="ECO:0000256" key="6">
    <source>
        <dbReference type="ARBA" id="ARBA00023274"/>
    </source>
</evidence>
<proteinExistence type="inferred from homology"/>
<dbReference type="PRINTS" id="PR00973">
    <property type="entry name" value="RIBOSOMALS17"/>
</dbReference>
<evidence type="ECO:0000256" key="3">
    <source>
        <dbReference type="ARBA" id="ARBA00022730"/>
    </source>
</evidence>
<dbReference type="STRING" id="3088.A0A383VBP2"/>
<keyword evidence="3" id="KW-0699">rRNA-binding</keyword>
<evidence type="ECO:0000256" key="2">
    <source>
        <dbReference type="ARBA" id="ARBA00010254"/>
    </source>
</evidence>
<dbReference type="Pfam" id="PF00366">
    <property type="entry name" value="Ribosomal_S17"/>
    <property type="match status" value="1"/>
</dbReference>
<dbReference type="GO" id="GO:0006412">
    <property type="term" value="P:translation"/>
    <property type="evidence" value="ECO:0007669"/>
    <property type="project" value="InterPro"/>
</dbReference>
<accession>A0A383VBP2</accession>
<organism evidence="8 9">
    <name type="scientific">Tetradesmus obliquus</name>
    <name type="common">Green alga</name>
    <name type="synonym">Acutodesmus obliquus</name>
    <dbReference type="NCBI Taxonomy" id="3088"/>
    <lineage>
        <taxon>Eukaryota</taxon>
        <taxon>Viridiplantae</taxon>
        <taxon>Chlorophyta</taxon>
        <taxon>core chlorophytes</taxon>
        <taxon>Chlorophyceae</taxon>
        <taxon>CS clade</taxon>
        <taxon>Sphaeropleales</taxon>
        <taxon>Scenedesmaceae</taxon>
        <taxon>Tetradesmus</taxon>
    </lineage>
</organism>
<dbReference type="HAMAP" id="MF_01345_B">
    <property type="entry name" value="Ribosomal_uS17_B"/>
    <property type="match status" value="1"/>
</dbReference>
<comment type="similarity">
    <text evidence="2">Belongs to the universal ribosomal protein uS17 family.</text>
</comment>
<gene>
    <name evidence="8" type="ORF">BQ4739_LOCUS2579</name>
</gene>
<comment type="function">
    <text evidence="1">One of the primary rRNA binding proteins, it binds specifically to the 5'-end of 16S ribosomal RNA.</text>
</comment>
<dbReference type="InterPro" id="IPR012340">
    <property type="entry name" value="NA-bd_OB-fold"/>
</dbReference>
<name>A0A383VBP2_TETOB</name>
<dbReference type="GO" id="GO:0003735">
    <property type="term" value="F:structural constituent of ribosome"/>
    <property type="evidence" value="ECO:0007669"/>
    <property type="project" value="InterPro"/>
</dbReference>
<dbReference type="CDD" id="cd00364">
    <property type="entry name" value="Ribosomal_uS17"/>
    <property type="match status" value="1"/>
</dbReference>
<dbReference type="PANTHER" id="PTHR10744">
    <property type="entry name" value="40S RIBOSOMAL PROTEIN S11 FAMILY MEMBER"/>
    <property type="match status" value="1"/>
</dbReference>
<dbReference type="GO" id="GO:0005840">
    <property type="term" value="C:ribosome"/>
    <property type="evidence" value="ECO:0007669"/>
    <property type="project" value="UniProtKB-KW"/>
</dbReference>
<keyword evidence="6" id="KW-0687">Ribonucleoprotein</keyword>
<dbReference type="AlphaFoldDB" id="A0A383VBP2"/>
<dbReference type="PANTHER" id="PTHR10744:SF1">
    <property type="entry name" value="SMALL RIBOSOMAL SUBUNIT PROTEIN US17M"/>
    <property type="match status" value="1"/>
</dbReference>
<dbReference type="NCBIfam" id="NF004123">
    <property type="entry name" value="PRK05610.1"/>
    <property type="match status" value="1"/>
</dbReference>
<protein>
    <recommendedName>
        <fullName evidence="7">Small ribosomal subunit protein uS17c</fullName>
    </recommendedName>
</protein>
<evidence type="ECO:0000313" key="9">
    <source>
        <dbReference type="Proteomes" id="UP000256970"/>
    </source>
</evidence>
<dbReference type="GO" id="GO:0005739">
    <property type="term" value="C:mitochondrion"/>
    <property type="evidence" value="ECO:0007669"/>
    <property type="project" value="TreeGrafter"/>
</dbReference>
<evidence type="ECO:0000256" key="5">
    <source>
        <dbReference type="ARBA" id="ARBA00022980"/>
    </source>
</evidence>
<dbReference type="Gene3D" id="2.40.50.140">
    <property type="entry name" value="Nucleic acid-binding proteins"/>
    <property type="match status" value="1"/>
</dbReference>
<dbReference type="InterPro" id="IPR019984">
    <property type="entry name" value="Ribosomal_uS17_bact/chlr"/>
</dbReference>
<dbReference type="Proteomes" id="UP000256970">
    <property type="component" value="Unassembled WGS sequence"/>
</dbReference>
<evidence type="ECO:0000256" key="7">
    <source>
        <dbReference type="ARBA" id="ARBA00035251"/>
    </source>
</evidence>
<dbReference type="OrthoDB" id="274752at2759"/>
<dbReference type="EMBL" id="FNXT01000196">
    <property type="protein sequence ID" value="SZX62034.1"/>
    <property type="molecule type" value="Genomic_DNA"/>
</dbReference>
<evidence type="ECO:0000313" key="8">
    <source>
        <dbReference type="EMBL" id="SZX62034.1"/>
    </source>
</evidence>
<dbReference type="SUPFAM" id="SSF50249">
    <property type="entry name" value="Nucleic acid-binding proteins"/>
    <property type="match status" value="1"/>
</dbReference>